<dbReference type="GO" id="GO:0005525">
    <property type="term" value="F:GTP binding"/>
    <property type="evidence" value="ECO:0007669"/>
    <property type="project" value="InterPro"/>
</dbReference>
<dbReference type="PANTHER" id="PTHR40072">
    <property type="entry name" value="MOLYBDOPTERIN-GUANINE DINUCLEOTIDE BIOSYNTHESIS ADAPTER PROTEIN-RELATED"/>
    <property type="match status" value="1"/>
</dbReference>
<feature type="domain" description="Molybdopterin-guanine dinucleotide biosynthesis protein B (MobB)" evidence="1">
    <location>
        <begin position="11"/>
        <end position="137"/>
    </location>
</feature>
<proteinExistence type="predicted"/>
<evidence type="ECO:0000313" key="3">
    <source>
        <dbReference type="Proteomes" id="UP000823842"/>
    </source>
</evidence>
<sequence length="172" mass="18764">MDAVKKPYVAAVSGVKNSGKTTFLEKLVRELTKRGYRTAVIKHDGHDFQADVEGTDTFRMQKAGAFGTCIFSKNKWMAVKQESLTTPSSLLALFPEADIILFEGMKDSSLPKLELVRKGVSSGHVCAPETLIGLVTDTDLKIPGVPVFGMEEISRCADALERKILGDEGKIM</sequence>
<dbReference type="Gene3D" id="3.40.50.300">
    <property type="entry name" value="P-loop containing nucleotide triphosphate hydrolases"/>
    <property type="match status" value="1"/>
</dbReference>
<dbReference type="Proteomes" id="UP000823842">
    <property type="component" value="Unassembled WGS sequence"/>
</dbReference>
<dbReference type="InterPro" id="IPR004435">
    <property type="entry name" value="MobB_dom"/>
</dbReference>
<dbReference type="GO" id="GO:0006777">
    <property type="term" value="P:Mo-molybdopterin cofactor biosynthetic process"/>
    <property type="evidence" value="ECO:0007669"/>
    <property type="project" value="InterPro"/>
</dbReference>
<dbReference type="InterPro" id="IPR052539">
    <property type="entry name" value="MGD_biosynthesis_adapter"/>
</dbReference>
<comment type="caution">
    <text evidence="2">The sequence shown here is derived from an EMBL/GenBank/DDBJ whole genome shotgun (WGS) entry which is preliminary data.</text>
</comment>
<gene>
    <name evidence="2" type="primary">mobB</name>
    <name evidence="2" type="ORF">IAA06_05730</name>
</gene>
<dbReference type="SUPFAM" id="SSF52540">
    <property type="entry name" value="P-loop containing nucleoside triphosphate hydrolases"/>
    <property type="match status" value="1"/>
</dbReference>
<dbReference type="AlphaFoldDB" id="A0A9D2RW20"/>
<dbReference type="EMBL" id="DWYZ01000107">
    <property type="protein sequence ID" value="HJB28276.1"/>
    <property type="molecule type" value="Genomic_DNA"/>
</dbReference>
<organism evidence="2 3">
    <name type="scientific">Candidatus Blautia faecavium</name>
    <dbReference type="NCBI Taxonomy" id="2838487"/>
    <lineage>
        <taxon>Bacteria</taxon>
        <taxon>Bacillati</taxon>
        <taxon>Bacillota</taxon>
        <taxon>Clostridia</taxon>
        <taxon>Lachnospirales</taxon>
        <taxon>Lachnospiraceae</taxon>
        <taxon>Blautia</taxon>
    </lineage>
</organism>
<protein>
    <submittedName>
        <fullName evidence="2">Molybdopterin-guanine dinucleotide biosynthesis protein B</fullName>
    </submittedName>
</protein>
<dbReference type="NCBIfam" id="TIGR00176">
    <property type="entry name" value="mobB"/>
    <property type="match status" value="1"/>
</dbReference>
<evidence type="ECO:0000259" key="1">
    <source>
        <dbReference type="Pfam" id="PF03205"/>
    </source>
</evidence>
<name>A0A9D2RW20_9FIRM</name>
<evidence type="ECO:0000313" key="2">
    <source>
        <dbReference type="EMBL" id="HJB28276.1"/>
    </source>
</evidence>
<reference evidence="2" key="1">
    <citation type="journal article" date="2021" name="PeerJ">
        <title>Extensive microbial diversity within the chicken gut microbiome revealed by metagenomics and culture.</title>
        <authorList>
            <person name="Gilroy R."/>
            <person name="Ravi A."/>
            <person name="Getino M."/>
            <person name="Pursley I."/>
            <person name="Horton D.L."/>
            <person name="Alikhan N.F."/>
            <person name="Baker D."/>
            <person name="Gharbi K."/>
            <person name="Hall N."/>
            <person name="Watson M."/>
            <person name="Adriaenssens E.M."/>
            <person name="Foster-Nyarko E."/>
            <person name="Jarju S."/>
            <person name="Secka A."/>
            <person name="Antonio M."/>
            <person name="Oren A."/>
            <person name="Chaudhuri R.R."/>
            <person name="La Ragione R."/>
            <person name="Hildebrand F."/>
            <person name="Pallen M.J."/>
        </authorList>
    </citation>
    <scope>NUCLEOTIDE SEQUENCE</scope>
    <source>
        <strain evidence="2">ChiSjej1B19-5720</strain>
    </source>
</reference>
<dbReference type="Pfam" id="PF03205">
    <property type="entry name" value="MobB"/>
    <property type="match status" value="1"/>
</dbReference>
<dbReference type="InterPro" id="IPR027417">
    <property type="entry name" value="P-loop_NTPase"/>
</dbReference>
<dbReference type="CDD" id="cd03116">
    <property type="entry name" value="MobB"/>
    <property type="match status" value="1"/>
</dbReference>
<accession>A0A9D2RW20</accession>
<reference evidence="2" key="2">
    <citation type="submission" date="2021-04" db="EMBL/GenBank/DDBJ databases">
        <authorList>
            <person name="Gilroy R."/>
        </authorList>
    </citation>
    <scope>NUCLEOTIDE SEQUENCE</scope>
    <source>
        <strain evidence="2">ChiSjej1B19-5720</strain>
    </source>
</reference>
<dbReference type="PANTHER" id="PTHR40072:SF1">
    <property type="entry name" value="MOLYBDOPTERIN-GUANINE DINUCLEOTIDE BIOSYNTHESIS ADAPTER PROTEIN"/>
    <property type="match status" value="1"/>
</dbReference>